<dbReference type="Gramene" id="LPERR05G19580.1">
    <property type="protein sequence ID" value="LPERR05G19580.1"/>
    <property type="gene ID" value="LPERR05G19580"/>
</dbReference>
<dbReference type="InterPro" id="IPR043129">
    <property type="entry name" value="ATPase_NBD"/>
</dbReference>
<evidence type="ECO:0000313" key="10">
    <source>
        <dbReference type="Proteomes" id="UP000032180"/>
    </source>
</evidence>
<dbReference type="GO" id="GO:0001678">
    <property type="term" value="P:intracellular glucose homeostasis"/>
    <property type="evidence" value="ECO:0007669"/>
    <property type="project" value="InterPro"/>
</dbReference>
<reference evidence="10" key="2">
    <citation type="submission" date="2013-12" db="EMBL/GenBank/DDBJ databases">
        <authorList>
            <person name="Yu Y."/>
            <person name="Lee S."/>
            <person name="de Baynast K."/>
            <person name="Wissotski M."/>
            <person name="Liu L."/>
            <person name="Talag J."/>
            <person name="Goicoechea J."/>
            <person name="Angelova A."/>
            <person name="Jetty R."/>
            <person name="Kudrna D."/>
            <person name="Golser W."/>
            <person name="Rivera L."/>
            <person name="Zhang J."/>
            <person name="Wing R."/>
        </authorList>
    </citation>
    <scope>NUCLEOTIDE SEQUENCE</scope>
</reference>
<evidence type="ECO:0000256" key="6">
    <source>
        <dbReference type="SAM" id="MobiDB-lite"/>
    </source>
</evidence>
<dbReference type="AlphaFoldDB" id="A0A0D9WIZ2"/>
<protein>
    <recommendedName>
        <fullName evidence="3">hexokinase</fullName>
        <ecNumber evidence="3">2.7.1.1</ecNumber>
    </recommendedName>
</protein>
<evidence type="ECO:0000313" key="9">
    <source>
        <dbReference type="EnsemblPlants" id="LPERR05G19580.1"/>
    </source>
</evidence>
<dbReference type="InterPro" id="IPR022673">
    <property type="entry name" value="Hexokinase_C"/>
</dbReference>
<feature type="domain" description="Hexokinase C-terminal" evidence="8">
    <location>
        <begin position="132"/>
        <end position="365"/>
    </location>
</feature>
<evidence type="ECO:0000259" key="8">
    <source>
        <dbReference type="Pfam" id="PF03727"/>
    </source>
</evidence>
<dbReference type="PROSITE" id="PS51748">
    <property type="entry name" value="HEXOKINASE_2"/>
    <property type="match status" value="1"/>
</dbReference>
<evidence type="ECO:0000256" key="1">
    <source>
        <dbReference type="ARBA" id="ARBA00004921"/>
    </source>
</evidence>
<evidence type="ECO:0000256" key="3">
    <source>
        <dbReference type="ARBA" id="ARBA00012324"/>
    </source>
</evidence>
<dbReference type="EC" id="2.7.1.1" evidence="3"/>
<dbReference type="UniPathway" id="UPA00242"/>
<comment type="pathway">
    <text evidence="1">Carbohydrate degradation.</text>
</comment>
<dbReference type="Pfam" id="PF03727">
    <property type="entry name" value="Hexokinase_2"/>
    <property type="match status" value="1"/>
</dbReference>
<feature type="region of interest" description="Disordered" evidence="6">
    <location>
        <begin position="390"/>
        <end position="430"/>
    </location>
</feature>
<feature type="compositionally biased region" description="Polar residues" evidence="6">
    <location>
        <begin position="713"/>
        <end position="722"/>
    </location>
</feature>
<dbReference type="GO" id="GO:0004396">
    <property type="term" value="F:hexokinase activity"/>
    <property type="evidence" value="ECO:0007669"/>
    <property type="project" value="UniProtKB-EC"/>
</dbReference>
<keyword evidence="7" id="KW-0472">Membrane</keyword>
<evidence type="ECO:0000256" key="7">
    <source>
        <dbReference type="SAM" id="Phobius"/>
    </source>
</evidence>
<organism evidence="9 10">
    <name type="scientific">Leersia perrieri</name>
    <dbReference type="NCBI Taxonomy" id="77586"/>
    <lineage>
        <taxon>Eukaryota</taxon>
        <taxon>Viridiplantae</taxon>
        <taxon>Streptophyta</taxon>
        <taxon>Embryophyta</taxon>
        <taxon>Tracheophyta</taxon>
        <taxon>Spermatophyta</taxon>
        <taxon>Magnoliopsida</taxon>
        <taxon>Liliopsida</taxon>
        <taxon>Poales</taxon>
        <taxon>Poaceae</taxon>
        <taxon>BOP clade</taxon>
        <taxon>Oryzoideae</taxon>
        <taxon>Oryzeae</taxon>
        <taxon>Oryzinae</taxon>
        <taxon>Leersia</taxon>
    </lineage>
</organism>
<evidence type="ECO:0000256" key="5">
    <source>
        <dbReference type="ARBA" id="ARBA00047905"/>
    </source>
</evidence>
<dbReference type="HOGENOM" id="CLU_315322_0_0_1"/>
<comment type="pathway">
    <text evidence="2">Carbohydrate metabolism; hexose metabolism.</text>
</comment>
<dbReference type="STRING" id="77586.A0A0D9WIZ2"/>
<proteinExistence type="predicted"/>
<dbReference type="Gene3D" id="3.40.367.20">
    <property type="match status" value="2"/>
</dbReference>
<keyword evidence="7" id="KW-0812">Transmembrane</keyword>
<keyword evidence="10" id="KW-1185">Reference proteome</keyword>
<dbReference type="GO" id="GO:0019318">
    <property type="term" value="P:hexose metabolic process"/>
    <property type="evidence" value="ECO:0007669"/>
    <property type="project" value="UniProtKB-UniPathway"/>
</dbReference>
<dbReference type="SUPFAM" id="SSF53067">
    <property type="entry name" value="Actin-like ATPase domain"/>
    <property type="match status" value="1"/>
</dbReference>
<name>A0A0D9WIZ2_9ORYZ</name>
<dbReference type="GO" id="GO:0005536">
    <property type="term" value="F:D-glucose binding"/>
    <property type="evidence" value="ECO:0007669"/>
    <property type="project" value="InterPro"/>
</dbReference>
<comment type="catalytic activity">
    <reaction evidence="5">
        <text>D-fructose + ATP = D-fructose 6-phosphate + ADP + H(+)</text>
        <dbReference type="Rhea" id="RHEA:16125"/>
        <dbReference type="ChEBI" id="CHEBI:15378"/>
        <dbReference type="ChEBI" id="CHEBI:30616"/>
        <dbReference type="ChEBI" id="CHEBI:37721"/>
        <dbReference type="ChEBI" id="CHEBI:61527"/>
        <dbReference type="ChEBI" id="CHEBI:456216"/>
        <dbReference type="EC" id="2.7.1.1"/>
    </reaction>
    <physiologicalReaction direction="left-to-right" evidence="5">
        <dbReference type="Rhea" id="RHEA:16126"/>
    </physiologicalReaction>
</comment>
<dbReference type="InterPro" id="IPR001312">
    <property type="entry name" value="Hexokinase"/>
</dbReference>
<feature type="transmembrane region" description="Helical" evidence="7">
    <location>
        <begin position="21"/>
        <end position="38"/>
    </location>
</feature>
<dbReference type="GO" id="GO:0006096">
    <property type="term" value="P:glycolytic process"/>
    <property type="evidence" value="ECO:0007669"/>
    <property type="project" value="UniProtKB-KW"/>
</dbReference>
<reference evidence="9" key="3">
    <citation type="submission" date="2015-04" db="UniProtKB">
        <authorList>
            <consortium name="EnsemblPlants"/>
        </authorList>
    </citation>
    <scope>IDENTIFICATION</scope>
</reference>
<keyword evidence="7" id="KW-1133">Transmembrane helix</keyword>
<dbReference type="PANTHER" id="PTHR37238">
    <property type="entry name" value="OS05G0532500 PROTEIN"/>
    <property type="match status" value="1"/>
</dbReference>
<evidence type="ECO:0000256" key="4">
    <source>
        <dbReference type="ARBA" id="ARBA00023152"/>
    </source>
</evidence>
<dbReference type="Proteomes" id="UP000032180">
    <property type="component" value="Chromosome 5"/>
</dbReference>
<dbReference type="PANTHER" id="PTHR37238:SF1">
    <property type="entry name" value="OS05G0532500 PROTEIN"/>
    <property type="match status" value="1"/>
</dbReference>
<evidence type="ECO:0000256" key="2">
    <source>
        <dbReference type="ARBA" id="ARBA00005028"/>
    </source>
</evidence>
<accession>A0A0D9WIZ2</accession>
<dbReference type="eggNOG" id="KOG1369">
    <property type="taxonomic scope" value="Eukaryota"/>
</dbReference>
<sequence length="927" mass="101353">MRGGGGSVSRGARQNAMRSGLVVLGAVAFGYLSFRVGFKPYLDRAQEAMDDTTHDPASSYAPDAAQLDHRGEGEDLGTSKDPAVINDTIGTLAGGRYDDNDVIIAVILGTGTNAAYVERANAIPKWHDLLPKSGNMVYEKLISGMYLGEIVRRVLLKMAEEASLFGDEVPPKLKIPFIISFQSSINKYAFLEKSQSSMHIHKKTKSFCLIAVMYPVKDSRHPMMHGDGSPDLRTVGAKLKDILGVFTLTFSAVTQADLYQLIHRRISTQFVGPKHLTNSLKTRRLVVDVCDIVAKRAACLAAGILKKLGHDIPSTNKQRTVIAIDSGLYEHHTIFSECLESTLRDMLVDELSSTVVIKLGKNGSGSETLQEKYCLNDGCNADFESSFSVEGKKSQGATTTARRRRPLRVLSGNRTPHPPPGSRLRKPAAAAAAPPFTPTAACAQPPPAASDAAALDRLLLARSDLAGLVSQIDELVCSTLQCQTVSTKGKQEIESFSCFLSDTNSSLKQWTSRLKLALQASPEKSKNVSKFTSGTCSVPATKVNDRLLCGNSINLEDPDLIVSPSPLVSWRTGACMVDSGKQLFLLTPLPKTKVCSSRCPKSSAVQLKNATSLDQLNLPNLPVLKLTISDDDDHLNREQSLKANEADTCVMTPHFIKAKKGSSENSLFSPFSFSVQKSGRALPSPCLRTTLSCKQQRFSPISEGSRKEDIPSTGPTQSNKSSEASDEMLSNEISKDLASRYPDFYGFNRPATTYRRREADDTLDWYLSPLKTCVLMKLSDEKPIEPPARDGKPFVDTPCKALESDNLQKIKELSDDKPIQTPSVHSRALLGTPWKGLESDVLKKGQGISDDKPIQTPAMHNTALLGTPWKGLESTNRKGRQAGETTLKRELWTRFEAVSTNELHFDRSVFERSDGRRFIDILEEEAS</sequence>
<dbReference type="GO" id="GO:0005524">
    <property type="term" value="F:ATP binding"/>
    <property type="evidence" value="ECO:0007669"/>
    <property type="project" value="InterPro"/>
</dbReference>
<dbReference type="EnsemblPlants" id="LPERR05G19580.1">
    <property type="protein sequence ID" value="LPERR05G19580.1"/>
    <property type="gene ID" value="LPERR05G19580"/>
</dbReference>
<reference evidence="9 10" key="1">
    <citation type="submission" date="2012-08" db="EMBL/GenBank/DDBJ databases">
        <title>Oryza genome evolution.</title>
        <authorList>
            <person name="Wing R.A."/>
        </authorList>
    </citation>
    <scope>NUCLEOTIDE SEQUENCE</scope>
</reference>
<dbReference type="PRINTS" id="PR00475">
    <property type="entry name" value="HEXOKINASE"/>
</dbReference>
<keyword evidence="4" id="KW-0324">Glycolysis</keyword>
<feature type="region of interest" description="Disordered" evidence="6">
    <location>
        <begin position="697"/>
        <end position="730"/>
    </location>
</feature>